<dbReference type="Proteomes" id="UP001165085">
    <property type="component" value="Unassembled WGS sequence"/>
</dbReference>
<accession>A0A9W7B0P7</accession>
<comment type="caution">
    <text evidence="2">The sequence shown here is derived from an EMBL/GenBank/DDBJ whole genome shotgun (WGS) entry which is preliminary data.</text>
</comment>
<feature type="compositionally biased region" description="Polar residues" evidence="1">
    <location>
        <begin position="20"/>
        <end position="30"/>
    </location>
</feature>
<protein>
    <submittedName>
        <fullName evidence="2">Uncharacterized protein</fullName>
    </submittedName>
</protein>
<feature type="region of interest" description="Disordered" evidence="1">
    <location>
        <begin position="1"/>
        <end position="30"/>
    </location>
</feature>
<dbReference type="AlphaFoldDB" id="A0A9W7B0P7"/>
<feature type="compositionally biased region" description="Basic and acidic residues" evidence="1">
    <location>
        <begin position="7"/>
        <end position="19"/>
    </location>
</feature>
<reference evidence="3" key="1">
    <citation type="journal article" date="2023" name="Commun. Biol.">
        <title>Genome analysis of Parmales, the sister group of diatoms, reveals the evolutionary specialization of diatoms from phago-mixotrophs to photoautotrophs.</title>
        <authorList>
            <person name="Ban H."/>
            <person name="Sato S."/>
            <person name="Yoshikawa S."/>
            <person name="Yamada K."/>
            <person name="Nakamura Y."/>
            <person name="Ichinomiya M."/>
            <person name="Sato N."/>
            <person name="Blanc-Mathieu R."/>
            <person name="Endo H."/>
            <person name="Kuwata A."/>
            <person name="Ogata H."/>
        </authorList>
    </citation>
    <scope>NUCLEOTIDE SEQUENCE [LARGE SCALE GENOMIC DNA]</scope>
    <source>
        <strain evidence="3">NIES 3701</strain>
    </source>
</reference>
<organism evidence="2 3">
    <name type="scientific">Triparma strigata</name>
    <dbReference type="NCBI Taxonomy" id="1606541"/>
    <lineage>
        <taxon>Eukaryota</taxon>
        <taxon>Sar</taxon>
        <taxon>Stramenopiles</taxon>
        <taxon>Ochrophyta</taxon>
        <taxon>Bolidophyceae</taxon>
        <taxon>Parmales</taxon>
        <taxon>Triparmaceae</taxon>
        <taxon>Triparma</taxon>
    </lineage>
</organism>
<proteinExistence type="predicted"/>
<sequence>MGATPDAVHRLDNAFERNSKSTPLKTPNSKNSAWGFDRAILKPSSIPIFNRPRLVRTLRTLAKRGERSFTRHDDWIHAGTLGAAAFDIPSALAES</sequence>
<evidence type="ECO:0000313" key="2">
    <source>
        <dbReference type="EMBL" id="GMH82281.1"/>
    </source>
</evidence>
<name>A0A9W7B0P7_9STRA</name>
<dbReference type="EMBL" id="BRXY01000267">
    <property type="protein sequence ID" value="GMH82281.1"/>
    <property type="molecule type" value="Genomic_DNA"/>
</dbReference>
<evidence type="ECO:0000256" key="1">
    <source>
        <dbReference type="SAM" id="MobiDB-lite"/>
    </source>
</evidence>
<gene>
    <name evidence="2" type="ORF">TrST_g12535</name>
</gene>
<keyword evidence="3" id="KW-1185">Reference proteome</keyword>
<evidence type="ECO:0000313" key="3">
    <source>
        <dbReference type="Proteomes" id="UP001165085"/>
    </source>
</evidence>